<evidence type="ECO:0000256" key="1">
    <source>
        <dbReference type="SAM" id="MobiDB-lite"/>
    </source>
</evidence>
<name>A0A413LZU3_9FIRM</name>
<dbReference type="Proteomes" id="UP000286581">
    <property type="component" value="Unassembled WGS sequence"/>
</dbReference>
<feature type="non-terminal residue" evidence="3">
    <location>
        <position position="1"/>
    </location>
</feature>
<organism evidence="3 4">
    <name type="scientific">Agathobacter rectalis</name>
    <dbReference type="NCBI Taxonomy" id="39491"/>
    <lineage>
        <taxon>Bacteria</taxon>
        <taxon>Bacillati</taxon>
        <taxon>Bacillota</taxon>
        <taxon>Clostridia</taxon>
        <taxon>Lachnospirales</taxon>
        <taxon>Lachnospiraceae</taxon>
        <taxon>Agathobacter</taxon>
    </lineage>
</organism>
<protein>
    <submittedName>
        <fullName evidence="3">Hsp20/alpha crystallin family protein</fullName>
    </submittedName>
</protein>
<dbReference type="EMBL" id="QSDV01000076">
    <property type="protein sequence ID" value="RGZ12663.1"/>
    <property type="molecule type" value="Genomic_DNA"/>
</dbReference>
<proteinExistence type="predicted"/>
<gene>
    <name evidence="2" type="ORF">DWV78_16705</name>
    <name evidence="3" type="ORF">DXA03_16060</name>
</gene>
<evidence type="ECO:0000313" key="4">
    <source>
        <dbReference type="Proteomes" id="UP000285209"/>
    </source>
</evidence>
<dbReference type="AlphaFoldDB" id="A0A413LZU3"/>
<dbReference type="EMBL" id="QSAE01000140">
    <property type="protein sequence ID" value="RGW32178.1"/>
    <property type="molecule type" value="Genomic_DNA"/>
</dbReference>
<accession>A0A413LZU3</accession>
<feature type="region of interest" description="Disordered" evidence="1">
    <location>
        <begin position="1"/>
        <end position="22"/>
    </location>
</feature>
<evidence type="ECO:0000313" key="2">
    <source>
        <dbReference type="EMBL" id="RGW32178.1"/>
    </source>
</evidence>
<dbReference type="Proteomes" id="UP000285209">
    <property type="component" value="Unassembled WGS sequence"/>
</dbReference>
<evidence type="ECO:0000313" key="3">
    <source>
        <dbReference type="EMBL" id="RGZ12663.1"/>
    </source>
</evidence>
<sequence length="22" mass="2492">KLSVPKKEQKKVETTKHIAIEG</sequence>
<comment type="caution">
    <text evidence="3">The sequence shown here is derived from an EMBL/GenBank/DDBJ whole genome shotgun (WGS) entry which is preliminary data.</text>
</comment>
<reference evidence="4 5" key="1">
    <citation type="submission" date="2018-08" db="EMBL/GenBank/DDBJ databases">
        <title>A genome reference for cultivated species of the human gut microbiota.</title>
        <authorList>
            <person name="Zou Y."/>
            <person name="Xue W."/>
            <person name="Luo G."/>
        </authorList>
    </citation>
    <scope>NUCLEOTIDE SEQUENCE [LARGE SCALE GENOMIC DNA]</scope>
    <source>
        <strain evidence="2 5">AF12-8</strain>
        <strain evidence="3 4">AM54-25XD</strain>
    </source>
</reference>
<evidence type="ECO:0000313" key="5">
    <source>
        <dbReference type="Proteomes" id="UP000286581"/>
    </source>
</evidence>